<dbReference type="CDD" id="cd06532">
    <property type="entry name" value="Glyco_transf_25"/>
    <property type="match status" value="1"/>
</dbReference>
<dbReference type="InterPro" id="IPR029044">
    <property type="entry name" value="Nucleotide-diphossugar_trans"/>
</dbReference>
<dbReference type="PANTHER" id="PTHR43630">
    <property type="entry name" value="POLY-BETA-1,6-N-ACETYL-D-GLUCOSAMINE SYNTHASE"/>
    <property type="match status" value="1"/>
</dbReference>
<dbReference type="InterPro" id="IPR038577">
    <property type="entry name" value="GT10-like_C_sf"/>
</dbReference>
<evidence type="ECO:0000259" key="3">
    <source>
        <dbReference type="Pfam" id="PF01755"/>
    </source>
</evidence>
<dbReference type="Gene3D" id="1.25.40.10">
    <property type="entry name" value="Tetratricopeptide repeat domain"/>
    <property type="match status" value="1"/>
</dbReference>
<dbReference type="InterPro" id="IPR055270">
    <property type="entry name" value="Glyco_tran_10_C"/>
</dbReference>
<dbReference type="Pfam" id="PF00852">
    <property type="entry name" value="Glyco_transf_10"/>
    <property type="match status" value="1"/>
</dbReference>
<dbReference type="InterPro" id="IPR002654">
    <property type="entry name" value="Glyco_trans_25"/>
</dbReference>
<organism evidence="4">
    <name type="scientific">viral metagenome</name>
    <dbReference type="NCBI Taxonomy" id="1070528"/>
    <lineage>
        <taxon>unclassified sequences</taxon>
        <taxon>metagenomes</taxon>
        <taxon>organismal metagenomes</taxon>
    </lineage>
</organism>
<feature type="domain" description="Glycosyltransferase 2-like" evidence="1">
    <location>
        <begin position="18"/>
        <end position="112"/>
    </location>
</feature>
<feature type="domain" description="Glycosyl transferase family 25" evidence="3">
    <location>
        <begin position="731"/>
        <end position="912"/>
    </location>
</feature>
<dbReference type="InterPro" id="IPR011990">
    <property type="entry name" value="TPR-like_helical_dom_sf"/>
</dbReference>
<dbReference type="Gene3D" id="3.90.550.10">
    <property type="entry name" value="Spore Coat Polysaccharide Biosynthesis Protein SpsA, Chain A"/>
    <property type="match status" value="1"/>
</dbReference>
<name>A0A6C0KYB3_9ZZZZ</name>
<sequence>MRFVIEEIENKKTICLNMIVKNEAKIIKDKLEKLCKKVTFDYWVISDTGSTDRTMEIIRTFFQEKNIPGELFQDEWQDFGYNRTQAINHAFQKSDYLFIFDADDEIIGDFVLPEDLGKYDSYHVYFGSNTFKYLRLPIVNNRKRWRYVGVLHEIISEIDKGQTSSIIEGNYFFESGRSSSRNENPNKYYDDAIVLENAFKKELDNPTGDRGLAYRYAFYCAQSYKDCGSKYVDNAIEWYKKVLTLENWSQEKFISCISLGELYKSKNDKENALKYWLKSVDYDNERIEGIVNAAEDYRNNGNHILVNSLYHKFKNYKKDFEDKLFLFKDKYNDLLEYQNCISAFYVNDYDSGYECCKRILTNRLQNINILRSALSNMFFYKESLFKDQDSLLLFYKIQELFYDIKKSKQNYEDSYFKIWNELFKKNENSFIKYPEKDIIRKIKNVDKSPVIFLSFTTCKRVDLFQKTVNSMLNQWTDYDKIDYWFCVDDNSSDEDRIKMKELYPWMDFYFKEFCEKGHRESMNIIWNKLNELKPIYWIHMEDDFLFHHKMDYIGSAIKGIEKLRCHNVKQILFNVNYAEVIDDYGIIKGDEMQNGMEEYSLHVHKKGNYNYLNSHYWPHYSFRPSFVDVETILKLGDFNSNNKFFEMDYANKWTNAGYKSGFLNRITCRHIGRLTTERNDDTKINSYALNDESQFHENEINLKKQKSLISLPFKISDMNDYIVAPSLGTPIKIINLVKREDRKLKMIERLTNLEFEEDEYEFIEGVDGSILESSDYIKQLFKRNDFGNRRGVIGCALTHLNLWKHLLNDEDNDYYIIMEDDVQMSQNLKEKLNILKPHFLSCELLFLGYHMFSDERNKLSHKYGNVLNINSNAVSEIDVNKLDKSLYIGGYFCYSINKKGAKGMIEYIEKNRITHGIDYLNKIVDDIPCYEITPQLVFSDWNENDKIIDTNIQTNFDALDFTDKELLQKLHSEFVFVRGKDQINNDIYEQNQINDCIEIAINDDSCVGFNTMGFLKSKITKLSASPYFGVNDGIYIKKEKYEKYLKMLEDDNPEEKLEFQKDNELMERLQSEFVFIRWKDQIDNDIYTQQPFKDCIKIAINDNECDGFNTLGFLKSKITKLSASPYFGENDGIYIKKEVYQKHLKVIEEDDISKKVVKKEGFTRIKLLCEWSSSEELCNSLIKNYNDANNYCFDDMQFTWEDDNIDYYVIINRPISGLYEHYEPKKTIIFQMEPWVNDSSKPWGVKTWGEWSEPDETKFLHVNSHKKYLNNVEWHINLPLSEVSKQININKMDKISAICSSKNYDYGHILRNNFIKYLSEKNVGLIDVYGRFNYHDFKCYVGPLKDDNKSNGMYQYKYHLACENNYENGYATEKIWDAILSETLCFYWGCPNLEKYIDSNAFVRLDFTDIDKCLNIVKQAIDEDWWSQRIDIIRKEKKRIIEELAFFPNLKKIIESKKSESGTESNIVIDI</sequence>
<dbReference type="Gene3D" id="3.40.50.11660">
    <property type="entry name" value="Glycosyl transferase family 10, C-terminal domain"/>
    <property type="match status" value="1"/>
</dbReference>
<evidence type="ECO:0000259" key="1">
    <source>
        <dbReference type="Pfam" id="PF00535"/>
    </source>
</evidence>
<dbReference type="PANTHER" id="PTHR43630:SF2">
    <property type="entry name" value="GLYCOSYLTRANSFERASE"/>
    <property type="match status" value="1"/>
</dbReference>
<dbReference type="EMBL" id="MN740991">
    <property type="protein sequence ID" value="QHU21667.1"/>
    <property type="molecule type" value="Genomic_DNA"/>
</dbReference>
<accession>A0A6C0KYB3</accession>
<dbReference type="Pfam" id="PF00535">
    <property type="entry name" value="Glycos_transf_2"/>
    <property type="match status" value="1"/>
</dbReference>
<proteinExistence type="predicted"/>
<dbReference type="SUPFAM" id="SSF53756">
    <property type="entry name" value="UDP-Glycosyltransferase/glycogen phosphorylase"/>
    <property type="match status" value="1"/>
</dbReference>
<dbReference type="Pfam" id="PF01755">
    <property type="entry name" value="Glyco_transf_25"/>
    <property type="match status" value="1"/>
</dbReference>
<dbReference type="SUPFAM" id="SSF53448">
    <property type="entry name" value="Nucleotide-diphospho-sugar transferases"/>
    <property type="match status" value="2"/>
</dbReference>
<evidence type="ECO:0000259" key="2">
    <source>
        <dbReference type="Pfam" id="PF00852"/>
    </source>
</evidence>
<reference evidence="4" key="1">
    <citation type="journal article" date="2020" name="Nature">
        <title>Giant virus diversity and host interactions through global metagenomics.</title>
        <authorList>
            <person name="Schulz F."/>
            <person name="Roux S."/>
            <person name="Paez-Espino D."/>
            <person name="Jungbluth S."/>
            <person name="Walsh D.A."/>
            <person name="Denef V.J."/>
            <person name="McMahon K.D."/>
            <person name="Konstantinidis K.T."/>
            <person name="Eloe-Fadrosh E.A."/>
            <person name="Kyrpides N.C."/>
            <person name="Woyke T."/>
        </authorList>
    </citation>
    <scope>NUCLEOTIDE SEQUENCE</scope>
    <source>
        <strain evidence="4">GVMAG-S-3300013094-109</strain>
    </source>
</reference>
<dbReference type="InterPro" id="IPR001173">
    <property type="entry name" value="Glyco_trans_2-like"/>
</dbReference>
<protein>
    <submittedName>
        <fullName evidence="4">Uncharacterized protein</fullName>
    </submittedName>
</protein>
<evidence type="ECO:0000313" key="4">
    <source>
        <dbReference type="EMBL" id="QHU21667.1"/>
    </source>
</evidence>
<feature type="domain" description="Fucosyltransferase C-terminal" evidence="2">
    <location>
        <begin position="1306"/>
        <end position="1416"/>
    </location>
</feature>